<gene>
    <name evidence="1" type="ORF">SPARVUS_LOCUS15237823</name>
</gene>
<sequence>MSAQSCEQLCPITADHMRAGNWHSSEGTRTLIISASQYHLSVHISATQSVSISAAYQCRLTVPVSAAYQCRLSVPYMSAAFQ</sequence>
<protein>
    <submittedName>
        <fullName evidence="1">Uncharacterized protein</fullName>
    </submittedName>
</protein>
<organism evidence="1 2">
    <name type="scientific">Staurois parvus</name>
    <dbReference type="NCBI Taxonomy" id="386267"/>
    <lineage>
        <taxon>Eukaryota</taxon>
        <taxon>Metazoa</taxon>
        <taxon>Chordata</taxon>
        <taxon>Craniata</taxon>
        <taxon>Vertebrata</taxon>
        <taxon>Euteleostomi</taxon>
        <taxon>Amphibia</taxon>
        <taxon>Batrachia</taxon>
        <taxon>Anura</taxon>
        <taxon>Neobatrachia</taxon>
        <taxon>Ranoidea</taxon>
        <taxon>Ranidae</taxon>
        <taxon>Staurois</taxon>
    </lineage>
</organism>
<keyword evidence="2" id="KW-1185">Reference proteome</keyword>
<comment type="caution">
    <text evidence="1">The sequence shown here is derived from an EMBL/GenBank/DDBJ whole genome shotgun (WGS) entry which is preliminary data.</text>
</comment>
<dbReference type="EMBL" id="CATNWA010019880">
    <property type="protein sequence ID" value="CAI9615485.1"/>
    <property type="molecule type" value="Genomic_DNA"/>
</dbReference>
<accession>A0ABN9H1H9</accession>
<proteinExistence type="predicted"/>
<reference evidence="1" key="1">
    <citation type="submission" date="2023-05" db="EMBL/GenBank/DDBJ databases">
        <authorList>
            <person name="Stuckert A."/>
        </authorList>
    </citation>
    <scope>NUCLEOTIDE SEQUENCE</scope>
</reference>
<evidence type="ECO:0000313" key="1">
    <source>
        <dbReference type="EMBL" id="CAI9615485.1"/>
    </source>
</evidence>
<name>A0ABN9H1H9_9NEOB</name>
<evidence type="ECO:0000313" key="2">
    <source>
        <dbReference type="Proteomes" id="UP001162483"/>
    </source>
</evidence>
<dbReference type="Proteomes" id="UP001162483">
    <property type="component" value="Unassembled WGS sequence"/>
</dbReference>